<gene>
    <name evidence="2" type="ORF">TRAPUB_1756</name>
</gene>
<name>A0A1M2VII8_TRAPU</name>
<proteinExistence type="predicted"/>
<feature type="compositionally biased region" description="Acidic residues" evidence="1">
    <location>
        <begin position="66"/>
        <end position="98"/>
    </location>
</feature>
<evidence type="ECO:0000313" key="2">
    <source>
        <dbReference type="EMBL" id="OJT07392.1"/>
    </source>
</evidence>
<organism evidence="2 3">
    <name type="scientific">Trametes pubescens</name>
    <name type="common">White-rot fungus</name>
    <dbReference type="NCBI Taxonomy" id="154538"/>
    <lineage>
        <taxon>Eukaryota</taxon>
        <taxon>Fungi</taxon>
        <taxon>Dikarya</taxon>
        <taxon>Basidiomycota</taxon>
        <taxon>Agaricomycotina</taxon>
        <taxon>Agaricomycetes</taxon>
        <taxon>Polyporales</taxon>
        <taxon>Polyporaceae</taxon>
        <taxon>Trametes</taxon>
    </lineage>
</organism>
<dbReference type="OrthoDB" id="10262656at2759"/>
<dbReference type="Proteomes" id="UP000184267">
    <property type="component" value="Unassembled WGS sequence"/>
</dbReference>
<evidence type="ECO:0000313" key="3">
    <source>
        <dbReference type="Proteomes" id="UP000184267"/>
    </source>
</evidence>
<dbReference type="AlphaFoldDB" id="A0A1M2VII8"/>
<feature type="region of interest" description="Disordered" evidence="1">
    <location>
        <begin position="174"/>
        <end position="203"/>
    </location>
</feature>
<keyword evidence="3" id="KW-1185">Reference proteome</keyword>
<dbReference type="EMBL" id="MNAD01001179">
    <property type="protein sequence ID" value="OJT07392.1"/>
    <property type="molecule type" value="Genomic_DNA"/>
</dbReference>
<feature type="region of interest" description="Disordered" evidence="1">
    <location>
        <begin position="64"/>
        <end position="103"/>
    </location>
</feature>
<accession>A0A1M2VII8</accession>
<reference evidence="2 3" key="1">
    <citation type="submission" date="2016-10" db="EMBL/GenBank/DDBJ databases">
        <title>Genome sequence of the basidiomycete white-rot fungus Trametes pubescens.</title>
        <authorList>
            <person name="Makela M.R."/>
            <person name="Granchi Z."/>
            <person name="Peng M."/>
            <person name="De Vries R.P."/>
            <person name="Grigoriev I."/>
            <person name="Riley R."/>
            <person name="Hilden K."/>
        </authorList>
    </citation>
    <scope>NUCLEOTIDE SEQUENCE [LARGE SCALE GENOMIC DNA]</scope>
    <source>
        <strain evidence="2 3">FBCC735</strain>
    </source>
</reference>
<sequence>MAARLGSFAIPIHRPRESVAHEGAPSSVATGGDMNSAQRLLMANQNAAMNIADLWVAVTINTDNDSPFESDDEHEKDEHEIDAEEQLETNALDEDDTFETSSAARHNRFSRCVNTNVTFNTTHWPSIIMASVRPPRSASRLTPRTSCRPVRIRDRALHLLARRRAHSAYGSRSAAAARIGGGGGGYVGRTRAHRGEPAGVARG</sequence>
<evidence type="ECO:0000256" key="1">
    <source>
        <dbReference type="SAM" id="MobiDB-lite"/>
    </source>
</evidence>
<protein>
    <submittedName>
        <fullName evidence="2">Uncharacterized protein</fullName>
    </submittedName>
</protein>
<comment type="caution">
    <text evidence="2">The sequence shown here is derived from an EMBL/GenBank/DDBJ whole genome shotgun (WGS) entry which is preliminary data.</text>
</comment>